<dbReference type="Gene3D" id="3.30.300.30">
    <property type="match status" value="1"/>
</dbReference>
<dbReference type="Pfam" id="PF13193">
    <property type="entry name" value="AMP-binding_C"/>
    <property type="match status" value="1"/>
</dbReference>
<dbReference type="Proteomes" id="UP000184501">
    <property type="component" value="Unassembled WGS sequence"/>
</dbReference>
<dbReference type="Pfam" id="PF00881">
    <property type="entry name" value="Nitroreductase"/>
    <property type="match status" value="1"/>
</dbReference>
<dbReference type="EMBL" id="FQVN01000005">
    <property type="protein sequence ID" value="SHF85993.1"/>
    <property type="molecule type" value="Genomic_DNA"/>
</dbReference>
<dbReference type="InterPro" id="IPR042099">
    <property type="entry name" value="ANL_N_sf"/>
</dbReference>
<feature type="compositionally biased region" description="Polar residues" evidence="1">
    <location>
        <begin position="522"/>
        <end position="534"/>
    </location>
</feature>
<dbReference type="GO" id="GO:0044550">
    <property type="term" value="P:secondary metabolite biosynthetic process"/>
    <property type="evidence" value="ECO:0007669"/>
    <property type="project" value="TreeGrafter"/>
</dbReference>
<sequence>MTARSTASLLPADQQELLRAINDQTAPIPAGRLDELVAAGTDAVRADAPAVVSPRRVLDRADLLARVDALAARLLAAGVAPGDRVVCSVEPGWEQVVALLGVLRAGGVHLPVPPGLGQVARWQRVTRSEAAVVLTQSWLGERLSWPDSATVIAVDEVEPGPTPATVDRAPEAAACLVPGEDGRDHVAVSHRAIVTTLTELNARFRVGPEDRVLALSSPESGFALYETVGALLAGATVVFGDDLDARDPAAWTALLRRERITVWHSPPTLLGMLVDHLEASGDRLPAELRLALVGGERFPADLVRRLRGVADPAPVVAALGAATVPGLWTTCAEIDEIPTEWRSVPIGRPLPNHRVFVLSETMTQCPVWVTGRLHFGGVAAEPCSDSDTESESGARVPHPETGEPLTPTGRFGRVLPDGVVEVVGDEAAQVTVHGRALNMQDTEVALAGHEAVRDAVVVPVTEGESVAHVRLAPGAQVDGPALLDFLRRKVSPYLLPTRVEVVTEFPLTSDGRVDRAALASAASPSTVDEQSAASTAPADDELIQQVTRIACGVLGVSDIEPNMNLLDVGATSIELVRLATLVEEELGITVDVEELLRFPSIAVLVSRQLGETETIPSAAPDTVSATGSGTESDTPPVAASSVPATPTAAAAPQEESTSASTPLLVGILERQAFKDAAHGIRHEYDDTEGVEITGSAPERLVNRRTHRGFDSRPVEFAAISELLSAMRQTRHGGEPKRWYPSAGSAYPVQAYLVVEPGRVRELPSGSYYHHPARNCLVPVVPGARVDASAHAEINRRSLRESAFSLYLVARMDAITPLYGNLAADFAMFEAGAMTQLLMEVATELGLGLCPVGAMETAPLRDVLRLGESDRFLHVLLGGYPGDRR</sequence>
<dbReference type="SUPFAM" id="SSF56801">
    <property type="entry name" value="Acetyl-CoA synthetase-like"/>
    <property type="match status" value="1"/>
</dbReference>
<dbReference type="Pfam" id="PF00501">
    <property type="entry name" value="AMP-binding"/>
    <property type="match status" value="2"/>
</dbReference>
<evidence type="ECO:0000259" key="2">
    <source>
        <dbReference type="PROSITE" id="PS50075"/>
    </source>
</evidence>
<dbReference type="PANTHER" id="PTHR45527">
    <property type="entry name" value="NONRIBOSOMAL PEPTIDE SYNTHETASE"/>
    <property type="match status" value="1"/>
</dbReference>
<dbReference type="GO" id="GO:0016491">
    <property type="term" value="F:oxidoreductase activity"/>
    <property type="evidence" value="ECO:0007669"/>
    <property type="project" value="InterPro"/>
</dbReference>
<dbReference type="PANTHER" id="PTHR45527:SF1">
    <property type="entry name" value="FATTY ACID SYNTHASE"/>
    <property type="match status" value="1"/>
</dbReference>
<dbReference type="InterPro" id="IPR000873">
    <property type="entry name" value="AMP-dep_synth/lig_dom"/>
</dbReference>
<dbReference type="InterPro" id="IPR029479">
    <property type="entry name" value="Nitroreductase"/>
</dbReference>
<feature type="region of interest" description="Disordered" evidence="1">
    <location>
        <begin position="380"/>
        <end position="411"/>
    </location>
</feature>
<evidence type="ECO:0000313" key="4">
    <source>
        <dbReference type="Proteomes" id="UP000184501"/>
    </source>
</evidence>
<proteinExistence type="predicted"/>
<protein>
    <submittedName>
        <fullName evidence="3">Nonribosomal peptide synthetase protein BlmIII</fullName>
    </submittedName>
</protein>
<dbReference type="Gene3D" id="1.10.1200.10">
    <property type="entry name" value="ACP-like"/>
    <property type="match status" value="1"/>
</dbReference>
<dbReference type="InterPro" id="IPR020051">
    <property type="entry name" value="SagB-type_dehydrogenase"/>
</dbReference>
<organism evidence="3 4">
    <name type="scientific">Streptoalloteichus hindustanus</name>
    <dbReference type="NCBI Taxonomy" id="2017"/>
    <lineage>
        <taxon>Bacteria</taxon>
        <taxon>Bacillati</taxon>
        <taxon>Actinomycetota</taxon>
        <taxon>Actinomycetes</taxon>
        <taxon>Pseudonocardiales</taxon>
        <taxon>Pseudonocardiaceae</taxon>
        <taxon>Streptoalloteichus</taxon>
    </lineage>
</organism>
<dbReference type="Gene3D" id="3.40.50.12780">
    <property type="entry name" value="N-terminal domain of ligase-like"/>
    <property type="match status" value="1"/>
</dbReference>
<evidence type="ECO:0000313" key="3">
    <source>
        <dbReference type="EMBL" id="SHF85993.1"/>
    </source>
</evidence>
<dbReference type="OrthoDB" id="3655932at2"/>
<dbReference type="InterPro" id="IPR025110">
    <property type="entry name" value="AMP-bd_C"/>
</dbReference>
<dbReference type="InterPro" id="IPR009081">
    <property type="entry name" value="PP-bd_ACP"/>
</dbReference>
<feature type="compositionally biased region" description="Polar residues" evidence="1">
    <location>
        <begin position="623"/>
        <end position="633"/>
    </location>
</feature>
<dbReference type="Gene3D" id="3.40.109.10">
    <property type="entry name" value="NADH Oxidase"/>
    <property type="match status" value="1"/>
</dbReference>
<feature type="domain" description="Carrier" evidence="2">
    <location>
        <begin position="537"/>
        <end position="612"/>
    </location>
</feature>
<feature type="region of interest" description="Disordered" evidence="1">
    <location>
        <begin position="520"/>
        <end position="539"/>
    </location>
</feature>
<dbReference type="GO" id="GO:0043041">
    <property type="term" value="P:amino acid activation for nonribosomal peptide biosynthetic process"/>
    <property type="evidence" value="ECO:0007669"/>
    <property type="project" value="TreeGrafter"/>
</dbReference>
<evidence type="ECO:0000256" key="1">
    <source>
        <dbReference type="SAM" id="MobiDB-lite"/>
    </source>
</evidence>
<dbReference type="InterPro" id="IPR000415">
    <property type="entry name" value="Nitroreductase-like"/>
</dbReference>
<dbReference type="InterPro" id="IPR045851">
    <property type="entry name" value="AMP-bd_C_sf"/>
</dbReference>
<accession>A0A1M5F382</accession>
<feature type="compositionally biased region" description="Low complexity" evidence="1">
    <location>
        <begin position="634"/>
        <end position="658"/>
    </location>
</feature>
<dbReference type="SUPFAM" id="SSF47336">
    <property type="entry name" value="ACP-like"/>
    <property type="match status" value="1"/>
</dbReference>
<dbReference type="InterPro" id="IPR036736">
    <property type="entry name" value="ACP-like_sf"/>
</dbReference>
<dbReference type="GO" id="GO:0005737">
    <property type="term" value="C:cytoplasm"/>
    <property type="evidence" value="ECO:0007669"/>
    <property type="project" value="TreeGrafter"/>
</dbReference>
<keyword evidence="4" id="KW-1185">Reference proteome</keyword>
<reference evidence="3 4" key="1">
    <citation type="submission" date="2016-11" db="EMBL/GenBank/DDBJ databases">
        <authorList>
            <person name="Jaros S."/>
            <person name="Januszkiewicz K."/>
            <person name="Wedrychowicz H."/>
        </authorList>
    </citation>
    <scope>NUCLEOTIDE SEQUENCE [LARGE SCALE GENOMIC DNA]</scope>
    <source>
        <strain evidence="3 4">DSM 44523</strain>
    </source>
</reference>
<dbReference type="AlphaFoldDB" id="A0A1M5F382"/>
<name>A0A1M5F382_STRHI</name>
<dbReference type="GO" id="GO:0031177">
    <property type="term" value="F:phosphopantetheine binding"/>
    <property type="evidence" value="ECO:0007669"/>
    <property type="project" value="TreeGrafter"/>
</dbReference>
<dbReference type="RefSeq" id="WP_073484332.1">
    <property type="nucleotide sequence ID" value="NZ_FQVN01000005.1"/>
</dbReference>
<feature type="region of interest" description="Disordered" evidence="1">
    <location>
        <begin position="616"/>
        <end position="658"/>
    </location>
</feature>
<dbReference type="Pfam" id="PF00550">
    <property type="entry name" value="PP-binding"/>
    <property type="match status" value="1"/>
</dbReference>
<dbReference type="STRING" id="2017.SAMN05444320_105256"/>
<dbReference type="NCBIfam" id="TIGR03605">
    <property type="entry name" value="antibiot_sagB"/>
    <property type="match status" value="1"/>
</dbReference>
<dbReference type="SUPFAM" id="SSF55469">
    <property type="entry name" value="FMN-dependent nitroreductase-like"/>
    <property type="match status" value="1"/>
</dbReference>
<dbReference type="CDD" id="cd02142">
    <property type="entry name" value="McbC_SagB-like_oxidoreductase"/>
    <property type="match status" value="1"/>
</dbReference>
<gene>
    <name evidence="3" type="ORF">SAMN05444320_105256</name>
</gene>
<dbReference type="PROSITE" id="PS50075">
    <property type="entry name" value="CARRIER"/>
    <property type="match status" value="1"/>
</dbReference>